<comment type="caution">
    <text evidence="1">The sequence shown here is derived from an EMBL/GenBank/DDBJ whole genome shotgun (WGS) entry which is preliminary data.</text>
</comment>
<accession>A0AA40BQ33</accession>
<name>A0AA40BQ33_9PEZI</name>
<evidence type="ECO:0000313" key="1">
    <source>
        <dbReference type="EMBL" id="KAK0738314.1"/>
    </source>
</evidence>
<dbReference type="AlphaFoldDB" id="A0AA40BQ33"/>
<keyword evidence="2" id="KW-1185">Reference proteome</keyword>
<dbReference type="EMBL" id="JAUKUD010000007">
    <property type="protein sequence ID" value="KAK0738314.1"/>
    <property type="molecule type" value="Genomic_DNA"/>
</dbReference>
<organism evidence="1 2">
    <name type="scientific">Schizothecium vesticola</name>
    <dbReference type="NCBI Taxonomy" id="314040"/>
    <lineage>
        <taxon>Eukaryota</taxon>
        <taxon>Fungi</taxon>
        <taxon>Dikarya</taxon>
        <taxon>Ascomycota</taxon>
        <taxon>Pezizomycotina</taxon>
        <taxon>Sordariomycetes</taxon>
        <taxon>Sordariomycetidae</taxon>
        <taxon>Sordariales</taxon>
        <taxon>Schizotheciaceae</taxon>
        <taxon>Schizothecium</taxon>
    </lineage>
</organism>
<evidence type="ECO:0000313" key="2">
    <source>
        <dbReference type="Proteomes" id="UP001172155"/>
    </source>
</evidence>
<protein>
    <submittedName>
        <fullName evidence="1">Uncharacterized protein</fullName>
    </submittedName>
</protein>
<dbReference type="Proteomes" id="UP001172155">
    <property type="component" value="Unassembled WGS sequence"/>
</dbReference>
<proteinExistence type="predicted"/>
<reference evidence="1" key="1">
    <citation type="submission" date="2023-06" db="EMBL/GenBank/DDBJ databases">
        <title>Genome-scale phylogeny and comparative genomics of the fungal order Sordariales.</title>
        <authorList>
            <consortium name="Lawrence Berkeley National Laboratory"/>
            <person name="Hensen N."/>
            <person name="Bonometti L."/>
            <person name="Westerberg I."/>
            <person name="Brannstrom I.O."/>
            <person name="Guillou S."/>
            <person name="Cros-Aarteil S."/>
            <person name="Calhoun S."/>
            <person name="Haridas S."/>
            <person name="Kuo A."/>
            <person name="Mondo S."/>
            <person name="Pangilinan J."/>
            <person name="Riley R."/>
            <person name="LaButti K."/>
            <person name="Andreopoulos B."/>
            <person name="Lipzen A."/>
            <person name="Chen C."/>
            <person name="Yanf M."/>
            <person name="Daum C."/>
            <person name="Ng V."/>
            <person name="Clum A."/>
            <person name="Steindorff A."/>
            <person name="Ohm R."/>
            <person name="Martin F."/>
            <person name="Silar P."/>
            <person name="Natvig D."/>
            <person name="Lalanne C."/>
            <person name="Gautier V."/>
            <person name="Ament-velasquez S.L."/>
            <person name="Kruys A."/>
            <person name="Hutchinson M.I."/>
            <person name="Powell A.J."/>
            <person name="Barry K."/>
            <person name="Miller A.N."/>
            <person name="Grigoriev I.V."/>
            <person name="Debuchy R."/>
            <person name="Gladieux P."/>
            <person name="Thoren M.H."/>
            <person name="Johannesson H."/>
        </authorList>
    </citation>
    <scope>NUCLEOTIDE SEQUENCE</scope>
    <source>
        <strain evidence="1">SMH3187-1</strain>
    </source>
</reference>
<gene>
    <name evidence="1" type="ORF">B0T18DRAFT_243624</name>
</gene>
<sequence length="99" mass="10831">MAVRLFVVCAASIVYYFEGNEMFWWQHRVSLHSARRADGQGTPCRRSSGHGIQNLSSGPVSIPTRACDGGFAREPWGEGLWKVQSFHSACGRGSLGGFV</sequence>